<dbReference type="STRING" id="35608.A0A2U1Q534"/>
<dbReference type="PANTHER" id="PTHR35046:SF18">
    <property type="entry name" value="RNA-DIRECTED DNA POLYMERASE"/>
    <property type="match status" value="1"/>
</dbReference>
<gene>
    <name evidence="3" type="ORF">CTI12_AA074130</name>
</gene>
<comment type="caution">
    <text evidence="3">The sequence shown here is derived from an EMBL/GenBank/DDBJ whole genome shotgun (WGS) entry which is preliminary data.</text>
</comment>
<evidence type="ECO:0000313" key="3">
    <source>
        <dbReference type="EMBL" id="PWA93105.1"/>
    </source>
</evidence>
<dbReference type="Proteomes" id="UP000245207">
    <property type="component" value="Unassembled WGS sequence"/>
</dbReference>
<dbReference type="EMBL" id="PKPP01000411">
    <property type="protein sequence ID" value="PWA93105.1"/>
    <property type="molecule type" value="Genomic_DNA"/>
</dbReference>
<accession>A0A2U1Q534</accession>
<feature type="compositionally biased region" description="Polar residues" evidence="1">
    <location>
        <begin position="247"/>
        <end position="259"/>
    </location>
</feature>
<feature type="region of interest" description="Disordered" evidence="1">
    <location>
        <begin position="1"/>
        <end position="21"/>
    </location>
</feature>
<feature type="region of interest" description="Disordered" evidence="1">
    <location>
        <begin position="244"/>
        <end position="289"/>
    </location>
</feature>
<sequence length="289" mass="34083">MPPKRRQPAGAPTNLHVDPREEVNELRRQVEILTQRLAQLEPSQEEDEFESDDAFQNPFHRHARQREPPMRNDRRWEASIKVEIPDFSGTLKAEEFIDWLNTVERVFEFKDAPENKKVKWVAIKLKGRASAWWEQLQLMRERRGKQKIVSWDKMKKKLQENFLPFNYTQTMFQRLQNLRKGIRSVEEYTEEFYQLVSRNDVSDSEEQLVSRYLGGLRQNIQDVLCLYTFWSVSEVYQRALAVEKQQTRSGNRTGGSQNKFVGPKQAEDGAKSQESDVAISKKPTDPYLF</sequence>
<dbReference type="AlphaFoldDB" id="A0A2U1Q534"/>
<dbReference type="PANTHER" id="PTHR35046">
    <property type="entry name" value="ZINC KNUCKLE (CCHC-TYPE) FAMILY PROTEIN"/>
    <property type="match status" value="1"/>
</dbReference>
<keyword evidence="4" id="KW-1185">Reference proteome</keyword>
<feature type="compositionally biased region" description="Basic and acidic residues" evidence="1">
    <location>
        <begin position="265"/>
        <end position="274"/>
    </location>
</feature>
<name>A0A2U1Q534_ARTAN</name>
<protein>
    <recommendedName>
        <fullName evidence="2">Retrotransposon gag domain-containing protein</fullName>
    </recommendedName>
</protein>
<evidence type="ECO:0000256" key="1">
    <source>
        <dbReference type="SAM" id="MobiDB-lite"/>
    </source>
</evidence>
<dbReference type="InterPro" id="IPR005162">
    <property type="entry name" value="Retrotrans_gag_dom"/>
</dbReference>
<dbReference type="OrthoDB" id="1934635at2759"/>
<proteinExistence type="predicted"/>
<reference evidence="3 4" key="1">
    <citation type="journal article" date="2018" name="Mol. Plant">
        <title>The genome of Artemisia annua provides insight into the evolution of Asteraceae family and artemisinin biosynthesis.</title>
        <authorList>
            <person name="Shen Q."/>
            <person name="Zhang L."/>
            <person name="Liao Z."/>
            <person name="Wang S."/>
            <person name="Yan T."/>
            <person name="Shi P."/>
            <person name="Liu M."/>
            <person name="Fu X."/>
            <person name="Pan Q."/>
            <person name="Wang Y."/>
            <person name="Lv Z."/>
            <person name="Lu X."/>
            <person name="Zhang F."/>
            <person name="Jiang W."/>
            <person name="Ma Y."/>
            <person name="Chen M."/>
            <person name="Hao X."/>
            <person name="Li L."/>
            <person name="Tang Y."/>
            <person name="Lv G."/>
            <person name="Zhou Y."/>
            <person name="Sun X."/>
            <person name="Brodelius P.E."/>
            <person name="Rose J.K.C."/>
            <person name="Tang K."/>
        </authorList>
    </citation>
    <scope>NUCLEOTIDE SEQUENCE [LARGE SCALE GENOMIC DNA]</scope>
    <source>
        <strain evidence="4">cv. Huhao1</strain>
        <tissue evidence="3">Leaf</tissue>
    </source>
</reference>
<dbReference type="Pfam" id="PF03732">
    <property type="entry name" value="Retrotrans_gag"/>
    <property type="match status" value="1"/>
</dbReference>
<evidence type="ECO:0000259" key="2">
    <source>
        <dbReference type="Pfam" id="PF03732"/>
    </source>
</evidence>
<feature type="domain" description="Retrotransposon gag" evidence="2">
    <location>
        <begin position="121"/>
        <end position="218"/>
    </location>
</feature>
<evidence type="ECO:0000313" key="4">
    <source>
        <dbReference type="Proteomes" id="UP000245207"/>
    </source>
</evidence>
<organism evidence="3 4">
    <name type="scientific">Artemisia annua</name>
    <name type="common">Sweet wormwood</name>
    <dbReference type="NCBI Taxonomy" id="35608"/>
    <lineage>
        <taxon>Eukaryota</taxon>
        <taxon>Viridiplantae</taxon>
        <taxon>Streptophyta</taxon>
        <taxon>Embryophyta</taxon>
        <taxon>Tracheophyta</taxon>
        <taxon>Spermatophyta</taxon>
        <taxon>Magnoliopsida</taxon>
        <taxon>eudicotyledons</taxon>
        <taxon>Gunneridae</taxon>
        <taxon>Pentapetalae</taxon>
        <taxon>asterids</taxon>
        <taxon>campanulids</taxon>
        <taxon>Asterales</taxon>
        <taxon>Asteraceae</taxon>
        <taxon>Asteroideae</taxon>
        <taxon>Anthemideae</taxon>
        <taxon>Artemisiinae</taxon>
        <taxon>Artemisia</taxon>
    </lineage>
</organism>